<dbReference type="Proteomes" id="UP000550895">
    <property type="component" value="Unassembled WGS sequence"/>
</dbReference>
<name>A0A7W8MDT7_9HYPH</name>
<organism evidence="1 2">
    <name type="scientific">Rhizobium rosettiformans</name>
    <dbReference type="NCBI Taxonomy" id="1368430"/>
    <lineage>
        <taxon>Bacteria</taxon>
        <taxon>Pseudomonadati</taxon>
        <taxon>Pseudomonadota</taxon>
        <taxon>Alphaproteobacteria</taxon>
        <taxon>Hyphomicrobiales</taxon>
        <taxon>Rhizobiaceae</taxon>
        <taxon>Rhizobium/Agrobacterium group</taxon>
        <taxon>Rhizobium</taxon>
    </lineage>
</organism>
<reference evidence="1 2" key="1">
    <citation type="submission" date="2020-08" db="EMBL/GenBank/DDBJ databases">
        <title>Genomic Encyclopedia of Type Strains, Phase IV (KMG-IV): sequencing the most valuable type-strain genomes for metagenomic binning, comparative biology and taxonomic classification.</title>
        <authorList>
            <person name="Goeker M."/>
        </authorList>
    </citation>
    <scope>NUCLEOTIDE SEQUENCE [LARGE SCALE GENOMIC DNA]</scope>
    <source>
        <strain evidence="1 2">DSM 26376</strain>
    </source>
</reference>
<proteinExistence type="predicted"/>
<evidence type="ECO:0000313" key="1">
    <source>
        <dbReference type="EMBL" id="MBB5277182.1"/>
    </source>
</evidence>
<accession>A0A7W8MDT7</accession>
<dbReference type="AlphaFoldDB" id="A0A7W8MDT7"/>
<gene>
    <name evidence="1" type="ORF">HNR26_003262</name>
</gene>
<protein>
    <submittedName>
        <fullName evidence="1">Uncharacterized protein</fullName>
    </submittedName>
</protein>
<dbReference type="EMBL" id="JACHGA010000008">
    <property type="protein sequence ID" value="MBB5277182.1"/>
    <property type="molecule type" value="Genomic_DNA"/>
</dbReference>
<evidence type="ECO:0000313" key="2">
    <source>
        <dbReference type="Proteomes" id="UP000550895"/>
    </source>
</evidence>
<keyword evidence="2" id="KW-1185">Reference proteome</keyword>
<sequence>MRRCGTGRRSHARQSKETKSQQFLKWHCKFSVSFVGHNYQIRNRHLSMRSEQVGMTTS</sequence>
<comment type="caution">
    <text evidence="1">The sequence shown here is derived from an EMBL/GenBank/DDBJ whole genome shotgun (WGS) entry which is preliminary data.</text>
</comment>